<proteinExistence type="predicted"/>
<accession>A0A5J5ESH7</accession>
<dbReference type="PANTHER" id="PTHR36102">
    <property type="entry name" value="CHROMOSOME 10, WHOLE GENOME SHOTGUN SEQUENCE"/>
    <property type="match status" value="1"/>
</dbReference>
<sequence>MKKRPSQDDSGTSRKKKSVPRAELPTERRGSSGSDDIAEGISSEDYQPLIIGDRAAVTTFYMTRLRQMQQLMCKVVAKAWIKVVEPKKQSNFPYNRGEESKPAWWPRDVRHKEPDHLMKPERLTLLLTMLRSRKVPIDKLEAATSEVMVQIPKERIPLLNEIYQVARQEERFERSELPPSTIVYVAASEKIIRSPPAKEQSPQMRRPSIASPIGTSSAGSMQDRRMSVQSDMVNLSDGRDMDMRVPSRMGSRDDSASMHSQPGHNPYAGSGASGGVDSALGYTANYVAQSSITTASPLPEQPFIEMRSADYFMMVRRNPSALPPPTANSVHTSWPAPPMMYPFSPGSSSGHSSFNMPRQSASNPQTPVGGGQFQGHQQAQLGNRPSNMGGEGGGDQYDASNPMGPATHTNSLGFTEFLHRDLPGEDGNGRTKME</sequence>
<dbReference type="InterPro" id="IPR021264">
    <property type="entry name" value="AFUB_079030/YDR124W-like"/>
</dbReference>
<feature type="domain" description="Subtelomeric hrmA-associated cluster protein AFUB-079030/YDR124W-like helical bundle" evidence="2">
    <location>
        <begin position="51"/>
        <end position="167"/>
    </location>
</feature>
<evidence type="ECO:0000256" key="1">
    <source>
        <dbReference type="SAM" id="MobiDB-lite"/>
    </source>
</evidence>
<feature type="compositionally biased region" description="Polar residues" evidence="1">
    <location>
        <begin position="355"/>
        <end position="366"/>
    </location>
</feature>
<feature type="region of interest" description="Disordered" evidence="1">
    <location>
        <begin position="193"/>
        <end position="272"/>
    </location>
</feature>
<dbReference type="Proteomes" id="UP000326924">
    <property type="component" value="Unassembled WGS sequence"/>
</dbReference>
<dbReference type="OrthoDB" id="5338458at2759"/>
<feature type="region of interest" description="Disordered" evidence="1">
    <location>
        <begin position="1"/>
        <end position="40"/>
    </location>
</feature>
<name>A0A5J5ESH7_9PEZI</name>
<feature type="region of interest" description="Disordered" evidence="1">
    <location>
        <begin position="345"/>
        <end position="434"/>
    </location>
</feature>
<dbReference type="EMBL" id="VXIS01000142">
    <property type="protein sequence ID" value="KAA8901729.1"/>
    <property type="molecule type" value="Genomic_DNA"/>
</dbReference>
<protein>
    <recommendedName>
        <fullName evidence="2">Subtelomeric hrmA-associated cluster protein AFUB-079030/YDR124W-like helical bundle domain-containing protein</fullName>
    </recommendedName>
</protein>
<feature type="compositionally biased region" description="Low complexity" evidence="1">
    <location>
        <begin position="345"/>
        <end position="354"/>
    </location>
</feature>
<keyword evidence="4" id="KW-1185">Reference proteome</keyword>
<dbReference type="InParanoid" id="A0A5J5ESH7"/>
<dbReference type="InterPro" id="IPR047092">
    <property type="entry name" value="AFUB_07903/YDR124W-like_hel"/>
</dbReference>
<dbReference type="Pfam" id="PF11001">
    <property type="entry name" value="AFUB_07903_YDR124W_hel"/>
    <property type="match status" value="1"/>
</dbReference>
<reference evidence="3 4" key="1">
    <citation type="submission" date="2019-09" db="EMBL/GenBank/DDBJ databases">
        <title>Draft genome of the ectomycorrhizal ascomycete Sphaerosporella brunnea.</title>
        <authorList>
            <consortium name="DOE Joint Genome Institute"/>
            <person name="Benucci G.M."/>
            <person name="Marozzi G."/>
            <person name="Antonielli L."/>
            <person name="Sanchez S."/>
            <person name="Marco P."/>
            <person name="Wang X."/>
            <person name="Falini L.B."/>
            <person name="Barry K."/>
            <person name="Haridas S."/>
            <person name="Lipzen A."/>
            <person name="Labutti K."/>
            <person name="Grigoriev I.V."/>
            <person name="Murat C."/>
            <person name="Martin F."/>
            <person name="Albertini E."/>
            <person name="Donnini D."/>
            <person name="Bonito G."/>
        </authorList>
    </citation>
    <scope>NUCLEOTIDE SEQUENCE [LARGE SCALE GENOMIC DNA]</scope>
    <source>
        <strain evidence="3 4">Sb_GMNB300</strain>
    </source>
</reference>
<evidence type="ECO:0000313" key="4">
    <source>
        <dbReference type="Proteomes" id="UP000326924"/>
    </source>
</evidence>
<comment type="caution">
    <text evidence="3">The sequence shown here is derived from an EMBL/GenBank/DDBJ whole genome shotgun (WGS) entry which is preliminary data.</text>
</comment>
<gene>
    <name evidence="3" type="ORF">FN846DRAFT_781031</name>
</gene>
<feature type="compositionally biased region" description="Basic and acidic residues" evidence="1">
    <location>
        <begin position="237"/>
        <end position="256"/>
    </location>
</feature>
<dbReference type="AlphaFoldDB" id="A0A5J5ESH7"/>
<dbReference type="PANTHER" id="PTHR36102:SF1">
    <property type="entry name" value="YDR124W-LIKE HELICAL BUNDLE DOMAIN-CONTAINING PROTEIN"/>
    <property type="match status" value="1"/>
</dbReference>
<organism evidence="3 4">
    <name type="scientific">Sphaerosporella brunnea</name>
    <dbReference type="NCBI Taxonomy" id="1250544"/>
    <lineage>
        <taxon>Eukaryota</taxon>
        <taxon>Fungi</taxon>
        <taxon>Dikarya</taxon>
        <taxon>Ascomycota</taxon>
        <taxon>Pezizomycotina</taxon>
        <taxon>Pezizomycetes</taxon>
        <taxon>Pezizales</taxon>
        <taxon>Pyronemataceae</taxon>
        <taxon>Sphaerosporella</taxon>
    </lineage>
</organism>
<feature type="compositionally biased region" description="Basic and acidic residues" evidence="1">
    <location>
        <begin position="417"/>
        <end position="434"/>
    </location>
</feature>
<evidence type="ECO:0000259" key="2">
    <source>
        <dbReference type="Pfam" id="PF11001"/>
    </source>
</evidence>
<evidence type="ECO:0000313" key="3">
    <source>
        <dbReference type="EMBL" id="KAA8901729.1"/>
    </source>
</evidence>